<dbReference type="PROSITE" id="PS50935">
    <property type="entry name" value="SSB"/>
    <property type="match status" value="1"/>
</dbReference>
<dbReference type="Pfam" id="PF00436">
    <property type="entry name" value="SSB"/>
    <property type="match status" value="1"/>
</dbReference>
<protein>
    <recommendedName>
        <fullName evidence="5">SsDNA binding protein</fullName>
    </recommendedName>
</protein>
<dbReference type="PANTHER" id="PTHR10302:SF0">
    <property type="entry name" value="SINGLE-STRANDED DNA-BINDING PROTEIN, MITOCHONDRIAL"/>
    <property type="match status" value="1"/>
</dbReference>
<gene>
    <name evidence="3" type="ORF">VSDG_09161</name>
</gene>
<dbReference type="GO" id="GO:0042645">
    <property type="term" value="C:mitochondrial nucleoid"/>
    <property type="evidence" value="ECO:0007669"/>
    <property type="project" value="TreeGrafter"/>
</dbReference>
<dbReference type="AlphaFoldDB" id="A0A423VCH3"/>
<dbReference type="STRING" id="252740.A0A423VCH3"/>
<dbReference type="CDD" id="cd04496">
    <property type="entry name" value="SSB_OBF"/>
    <property type="match status" value="1"/>
</dbReference>
<evidence type="ECO:0000313" key="4">
    <source>
        <dbReference type="Proteomes" id="UP000284375"/>
    </source>
</evidence>
<dbReference type="InterPro" id="IPR000424">
    <property type="entry name" value="Primosome_PriB/ssb"/>
</dbReference>
<name>A0A423VCH3_CYTCH</name>
<reference evidence="3 4" key="1">
    <citation type="submission" date="2015-09" db="EMBL/GenBank/DDBJ databases">
        <title>Host preference determinants of Valsa canker pathogens revealed by comparative genomics.</title>
        <authorList>
            <person name="Yin Z."/>
            <person name="Huang L."/>
        </authorList>
    </citation>
    <scope>NUCLEOTIDE SEQUENCE [LARGE SCALE GENOMIC DNA]</scope>
    <source>
        <strain evidence="3 4">YSFL</strain>
    </source>
</reference>
<keyword evidence="1 2" id="KW-0238">DNA-binding</keyword>
<dbReference type="GO" id="GO:0006264">
    <property type="term" value="P:mitochondrial DNA replication"/>
    <property type="evidence" value="ECO:0007669"/>
    <property type="project" value="TreeGrafter"/>
</dbReference>
<keyword evidence="4" id="KW-1185">Reference proteome</keyword>
<accession>A0A423VCH3</accession>
<dbReference type="GO" id="GO:0003697">
    <property type="term" value="F:single-stranded DNA binding"/>
    <property type="evidence" value="ECO:0007669"/>
    <property type="project" value="InterPro"/>
</dbReference>
<proteinExistence type="predicted"/>
<evidence type="ECO:0000256" key="1">
    <source>
        <dbReference type="ARBA" id="ARBA00023125"/>
    </source>
</evidence>
<dbReference type="Proteomes" id="UP000284375">
    <property type="component" value="Unassembled WGS sequence"/>
</dbReference>
<dbReference type="Gene3D" id="2.40.50.140">
    <property type="entry name" value="Nucleic acid-binding proteins"/>
    <property type="match status" value="1"/>
</dbReference>
<organism evidence="3 4">
    <name type="scientific">Cytospora chrysosperma</name>
    <name type="common">Cytospora canker fungus</name>
    <name type="synonym">Sphaeria chrysosperma</name>
    <dbReference type="NCBI Taxonomy" id="252740"/>
    <lineage>
        <taxon>Eukaryota</taxon>
        <taxon>Fungi</taxon>
        <taxon>Dikarya</taxon>
        <taxon>Ascomycota</taxon>
        <taxon>Pezizomycotina</taxon>
        <taxon>Sordariomycetes</taxon>
        <taxon>Sordariomycetidae</taxon>
        <taxon>Diaporthales</taxon>
        <taxon>Cytosporaceae</taxon>
        <taxon>Cytospora</taxon>
    </lineage>
</organism>
<dbReference type="OrthoDB" id="1078367at2759"/>
<dbReference type="EMBL" id="LJZO01000065">
    <property type="protein sequence ID" value="ROV88618.1"/>
    <property type="molecule type" value="Genomic_DNA"/>
</dbReference>
<evidence type="ECO:0008006" key="5">
    <source>
        <dbReference type="Google" id="ProtNLM"/>
    </source>
</evidence>
<comment type="caution">
    <text evidence="3">The sequence shown here is derived from an EMBL/GenBank/DDBJ whole genome shotgun (WGS) entry which is preliminary data.</text>
</comment>
<evidence type="ECO:0000256" key="2">
    <source>
        <dbReference type="PROSITE-ProRule" id="PRU00252"/>
    </source>
</evidence>
<dbReference type="InterPro" id="IPR012340">
    <property type="entry name" value="NA-bd_OB-fold"/>
</dbReference>
<dbReference type="SUPFAM" id="SSF50249">
    <property type="entry name" value="Nucleic acid-binding proteins"/>
    <property type="match status" value="1"/>
</dbReference>
<evidence type="ECO:0000313" key="3">
    <source>
        <dbReference type="EMBL" id="ROV88618.1"/>
    </source>
</evidence>
<sequence>MSAFLARRAVAAPRCAARAFSTTPARPVAKITLVGMLAQTPELQATSTGREILKYVVASNRGFGDNSKTSWFRVTAFENEGPRRDYFQSLPKGSVLPLTLVYVEGDASLDTYEDAEGKSKTSLSIVQRTLEILRKPKGDAPQN</sequence>
<dbReference type="InterPro" id="IPR011344">
    <property type="entry name" value="ssDNA-bd"/>
</dbReference>
<dbReference type="PANTHER" id="PTHR10302">
    <property type="entry name" value="SINGLE-STRANDED DNA-BINDING PROTEIN"/>
    <property type="match status" value="1"/>
</dbReference>